<evidence type="ECO:0000313" key="6">
    <source>
        <dbReference type="EMBL" id="AUG85000.1"/>
    </source>
</evidence>
<dbReference type="InterPro" id="IPR014015">
    <property type="entry name" value="Helicase_SF3_DNA-vir"/>
</dbReference>
<evidence type="ECO:0000313" key="5">
    <source>
        <dbReference type="EMBL" id="AFH75267.1"/>
    </source>
</evidence>
<evidence type="ECO:0000313" key="8">
    <source>
        <dbReference type="Proteomes" id="UP000241006"/>
    </source>
</evidence>
<dbReference type="Proteomes" id="UP000241006">
    <property type="component" value="Segment"/>
</dbReference>
<dbReference type="Proteomes" id="UP000005001">
    <property type="component" value="Segment"/>
</dbReference>
<evidence type="ECO:0000256" key="1">
    <source>
        <dbReference type="ARBA" id="ARBA00022741"/>
    </source>
</evidence>
<proteinExistence type="predicted"/>
<evidence type="ECO:0000256" key="2">
    <source>
        <dbReference type="ARBA" id="ARBA00022801"/>
    </source>
</evidence>
<dbReference type="EMBL" id="MG676470">
    <property type="protein sequence ID" value="AUG85000.1"/>
    <property type="molecule type" value="Genomic_DNA"/>
</dbReference>
<evidence type="ECO:0000259" key="4">
    <source>
        <dbReference type="PROSITE" id="PS51206"/>
    </source>
</evidence>
<accession>I0CEQ4</accession>
<keyword evidence="3" id="KW-0067">ATP-binding</keyword>
<name>I0CEQ4_9VIRU</name>
<dbReference type="PANTHER" id="PTHR35372:SF2">
    <property type="entry name" value="SF3 HELICASE DOMAIN-CONTAINING PROTEIN"/>
    <property type="match status" value="1"/>
</dbReference>
<feature type="domain" description="SF3 helicase" evidence="4">
    <location>
        <begin position="477"/>
        <end position="642"/>
    </location>
</feature>
<dbReference type="Gene3D" id="3.40.50.300">
    <property type="entry name" value="P-loop containing nucleotide triphosphate hydrolases"/>
    <property type="match status" value="1"/>
</dbReference>
<keyword evidence="2" id="KW-0378">Hydrolase</keyword>
<dbReference type="InterPro" id="IPR051620">
    <property type="entry name" value="ORF904-like_C"/>
</dbReference>
<keyword evidence="1" id="KW-0547">Nucleotide-binding</keyword>
<protein>
    <submittedName>
        <fullName evidence="5">DNA replication protein</fullName>
    </submittedName>
</protein>
<dbReference type="GO" id="GO:0005524">
    <property type="term" value="F:ATP binding"/>
    <property type="evidence" value="ECO:0007669"/>
    <property type="project" value="UniProtKB-KW"/>
</dbReference>
<dbReference type="SUPFAM" id="SSF52540">
    <property type="entry name" value="P-loop containing nucleoside triphosphate hydrolases"/>
    <property type="match status" value="1"/>
</dbReference>
<gene>
    <name evidence="5" type="ORF">Sputnik2_R13</name>
</gene>
<organism evidence="5 7">
    <name type="scientific">Sputnik virophage 2</name>
    <dbReference type="NCBI Taxonomy" id="1133031"/>
    <lineage>
        <taxon>Viruses</taxon>
        <taxon>Varidnaviria</taxon>
        <taxon>Bamfordvirae</taxon>
        <taxon>Preplasmiviricota</taxon>
        <taxon>Polisuviricotina</taxon>
        <taxon>Virophaviricetes</taxon>
        <taxon>Mividavirales</taxon>
        <taxon>Sputniviroviridae</taxon>
        <taxon>Sputnikvirus</taxon>
        <taxon>Sputnikvirus mimiviri</taxon>
        <taxon>Mimivirus-dependent virus Sputnik</taxon>
    </lineage>
</organism>
<dbReference type="PROSITE" id="PS51206">
    <property type="entry name" value="SF3_HELICASE_1"/>
    <property type="match status" value="1"/>
</dbReference>
<dbReference type="EMBL" id="JN603369">
    <property type="protein sequence ID" value="AFH75267.1"/>
    <property type="molecule type" value="Genomic_DNA"/>
</dbReference>
<sequence length="779" mass="91136">MSKTQKTTVKAKKAKRIPVIELVEAISSKNLKRLLSAEGLDEVTRIQLSLYYRKIFKTTSNPLNNDEVGFIKVKYFHSDKLEDTGRVYAEKGRSLQSFKKAIRAFINNGINLDIDMKNSHPTLITQYCKKNKILCPFLDDYVRRREKRLEDVMVFHKISRDQAKELILRLCYLGSYKIPNDDGTSYKPKKTLEFLEKFKEEAEIIADRIAKKEKELYAKIKDNDDCKNKKAVILSVLAQQLEHSCLMEMYNFFTSKKIRVSTLCFDGMLINGINGNISDLLRECENFVYEQINYKINLEEKPMEHKLKFEVPIFSDYVDSDSDCQIKLFELVGKNKFKFCNGVLWVFDDQTGMFENSNHVVFRYLKRYKEYFNFIISTDDDGNHKTKNYATDEVLRKKIIGFIKDECQDNEWMLKTQTSSLGYLLFKDGIYNFNTSTFTEGFDPNIVFKFRVPWKFPKYDKELIKKAYKLSFGALFDNPKPFITSLACALAGEIKLKKIYFCPGKSNAGKSYLIKMLQYCFGDYIGTINGENISYNSKDSRDEAAKYRWAYLLANTRIVMSSEISMKKSIDGNMIKKFASAGDKIVGRKHCESEISFTPNFTIFCMFNDIPEIEPHDEAVSNRLVYHEFPYVFVKEEELNEKPYNKLKDEDLDSKYQTKDFASGFIHILLDAYKNYLENGLPEFDNEVKEKWTAQTKQIDKVTSIINEYYEVTNNVKDFVPLNEILKFKEQHKDLKTISKNRFNEILVEELKLKEGRSAKLRYWSGLKKRHFGDDINFE</sequence>
<evidence type="ECO:0000313" key="7">
    <source>
        <dbReference type="Proteomes" id="UP000005001"/>
    </source>
</evidence>
<dbReference type="PANTHER" id="PTHR35372">
    <property type="entry name" value="ATP BINDING PROTEIN-RELATED"/>
    <property type="match status" value="1"/>
</dbReference>
<dbReference type="InterPro" id="IPR027417">
    <property type="entry name" value="P-loop_NTPase"/>
</dbReference>
<dbReference type="GO" id="GO:0016787">
    <property type="term" value="F:hydrolase activity"/>
    <property type="evidence" value="ECO:0007669"/>
    <property type="project" value="UniProtKB-KW"/>
</dbReference>
<evidence type="ECO:0000256" key="3">
    <source>
        <dbReference type="ARBA" id="ARBA00022840"/>
    </source>
</evidence>
<reference evidence="5 7" key="1">
    <citation type="journal article" date="2012" name="Proc. Natl. Acad. Sci. U.S.A.">
        <title>Provirophages and transpovirons as the diverse mobilome of giant viruses.</title>
        <authorList>
            <person name="Desnues C."/>
            <person name="La Scola B."/>
            <person name="Yutin N."/>
            <person name="Fournous G."/>
            <person name="Robert C."/>
            <person name="Azza S."/>
            <person name="Jardot P."/>
            <person name="Monteil S."/>
            <person name="Campocasso A."/>
            <person name="Koonin E.V."/>
            <person name="Raoult D."/>
        </authorList>
    </citation>
    <scope>NUCLEOTIDE SEQUENCE [LARGE SCALE GENOMIC DNA]</scope>
</reference>
<reference evidence="6 8" key="2">
    <citation type="submission" date="2017-12" db="EMBL/GenBank/DDBJ databases">
        <title>The genome of Rio Negro, a Sputnik-2 isolate.</title>
        <authorList>
            <person name="Borges I."/>
            <person name="Karen L."/>
            <person name="Assis F."/>
            <person name="Abrahao J."/>
        </authorList>
    </citation>
    <scope>NUCLEOTIDE SEQUENCE [LARGE SCALE GENOMIC DNA]</scope>
    <source>
        <strain evidence="6">Rio Negro</strain>
    </source>
</reference>